<protein>
    <recommendedName>
        <fullName evidence="6">Protein-export protein SecB</fullName>
    </recommendedName>
</protein>
<dbReference type="EMBL" id="JACZHT010000002">
    <property type="protein sequence ID" value="MBE1236850.1"/>
    <property type="molecule type" value="Genomic_DNA"/>
</dbReference>
<evidence type="ECO:0000256" key="1">
    <source>
        <dbReference type="ARBA" id="ARBA00009990"/>
    </source>
</evidence>
<keyword evidence="5 6" id="KW-0143">Chaperone</keyword>
<evidence type="ECO:0000256" key="3">
    <source>
        <dbReference type="ARBA" id="ARBA00022927"/>
    </source>
</evidence>
<proteinExistence type="inferred from homology"/>
<dbReference type="PRINTS" id="PR01594">
    <property type="entry name" value="SECBCHAPRONE"/>
</dbReference>
<evidence type="ECO:0000313" key="7">
    <source>
        <dbReference type="EMBL" id="MBE1236850.1"/>
    </source>
</evidence>
<dbReference type="InterPro" id="IPR035958">
    <property type="entry name" value="SecB-like_sf"/>
</dbReference>
<keyword evidence="8" id="KW-1185">Reference proteome</keyword>
<dbReference type="RefSeq" id="WP_192533850.1">
    <property type="nucleotide sequence ID" value="NZ_JACZHT010000002.1"/>
</dbReference>
<comment type="similarity">
    <text evidence="1 6">Belongs to the SecB family.</text>
</comment>
<dbReference type="GO" id="GO:0051262">
    <property type="term" value="P:protein tetramerization"/>
    <property type="evidence" value="ECO:0007669"/>
    <property type="project" value="InterPro"/>
</dbReference>
<evidence type="ECO:0000256" key="4">
    <source>
        <dbReference type="ARBA" id="ARBA00023010"/>
    </source>
</evidence>
<dbReference type="PANTHER" id="PTHR36918:SF1">
    <property type="entry name" value="PROTEIN-EXPORT PROTEIN SECB"/>
    <property type="match status" value="1"/>
</dbReference>
<dbReference type="AlphaFoldDB" id="A0A8J6YLB2"/>
<keyword evidence="3 6" id="KW-0653">Protein transport</keyword>
<organism evidence="7 8">
    <name type="scientific">Phaeovibrio sulfidiphilus</name>
    <dbReference type="NCBI Taxonomy" id="1220600"/>
    <lineage>
        <taxon>Bacteria</taxon>
        <taxon>Pseudomonadati</taxon>
        <taxon>Pseudomonadota</taxon>
        <taxon>Alphaproteobacteria</taxon>
        <taxon>Rhodospirillales</taxon>
        <taxon>Rhodospirillaceae</taxon>
        <taxon>Phaeovibrio</taxon>
    </lineage>
</organism>
<dbReference type="PANTHER" id="PTHR36918">
    <property type="match status" value="1"/>
</dbReference>
<dbReference type="GO" id="GO:0006457">
    <property type="term" value="P:protein folding"/>
    <property type="evidence" value="ECO:0007669"/>
    <property type="project" value="UniProtKB-UniRule"/>
</dbReference>
<dbReference type="GO" id="GO:0051082">
    <property type="term" value="F:unfolded protein binding"/>
    <property type="evidence" value="ECO:0007669"/>
    <property type="project" value="InterPro"/>
</dbReference>
<comment type="subunit">
    <text evidence="6">Homotetramer, a dimer of dimers. One homotetramer interacts with 1 SecA dimer.</text>
</comment>
<dbReference type="NCBIfam" id="NF004392">
    <property type="entry name" value="PRK05751.1-3"/>
    <property type="match status" value="1"/>
</dbReference>
<sequence>MSEENITDDAQELAAGAGMPPLVINGQYTKDLSFESPNSPVIFTRMAAPPEVKLDLHVEAERIGENAYEVVLLIQAEARTPEMTAFMVELKYAAVCSVNLPEEHVKPATLIEVPRMIFPFARNIIADVTRDGGFPPLLVQPPDFAGLFRKMQLADQPSKGSA</sequence>
<dbReference type="Gene3D" id="3.10.420.10">
    <property type="entry name" value="SecB-like"/>
    <property type="match status" value="1"/>
</dbReference>
<keyword evidence="2 6" id="KW-0813">Transport</keyword>
<accession>A0A8J6YLB2</accession>
<comment type="function">
    <text evidence="6">One of the proteins required for the normal export of preproteins out of the cell cytoplasm. It is a molecular chaperone that binds to a subset of precursor proteins, maintaining them in a translocation-competent state. It also specifically binds to its receptor SecA.</text>
</comment>
<name>A0A8J6YLB2_9PROT</name>
<dbReference type="Proteomes" id="UP000631034">
    <property type="component" value="Unassembled WGS sequence"/>
</dbReference>
<dbReference type="HAMAP" id="MF_00821">
    <property type="entry name" value="SecB"/>
    <property type="match status" value="1"/>
</dbReference>
<keyword evidence="4 6" id="KW-0811">Translocation</keyword>
<evidence type="ECO:0000256" key="5">
    <source>
        <dbReference type="ARBA" id="ARBA00023186"/>
    </source>
</evidence>
<evidence type="ECO:0000256" key="2">
    <source>
        <dbReference type="ARBA" id="ARBA00022448"/>
    </source>
</evidence>
<dbReference type="GO" id="GO:0005737">
    <property type="term" value="C:cytoplasm"/>
    <property type="evidence" value="ECO:0007669"/>
    <property type="project" value="UniProtKB-SubCell"/>
</dbReference>
<gene>
    <name evidence="6 7" type="primary">secB</name>
    <name evidence="7" type="ORF">IHV25_04205</name>
</gene>
<dbReference type="Pfam" id="PF02556">
    <property type="entry name" value="SecB"/>
    <property type="match status" value="1"/>
</dbReference>
<keyword evidence="6" id="KW-0963">Cytoplasm</keyword>
<dbReference type="InterPro" id="IPR003708">
    <property type="entry name" value="SecB"/>
</dbReference>
<dbReference type="SUPFAM" id="SSF54611">
    <property type="entry name" value="SecB-like"/>
    <property type="match status" value="1"/>
</dbReference>
<reference evidence="7" key="1">
    <citation type="submission" date="2020-10" db="EMBL/GenBank/DDBJ databases">
        <title>Genome sequence of the unusual species of purple photosynthetic bacteria, Phaeovibrio sulfidiphilus DSM 23193, type strain.</title>
        <authorList>
            <person name="Kyndt J.A."/>
            <person name="Meyer T.E."/>
        </authorList>
    </citation>
    <scope>NUCLEOTIDE SEQUENCE</scope>
    <source>
        <strain evidence="7">DSM 23193</strain>
    </source>
</reference>
<comment type="subcellular location">
    <subcellularLocation>
        <location evidence="6">Cytoplasm</location>
    </subcellularLocation>
</comment>
<dbReference type="NCBIfam" id="TIGR00809">
    <property type="entry name" value="secB"/>
    <property type="match status" value="1"/>
</dbReference>
<evidence type="ECO:0000256" key="6">
    <source>
        <dbReference type="HAMAP-Rule" id="MF_00821"/>
    </source>
</evidence>
<comment type="caution">
    <text evidence="7">The sequence shown here is derived from an EMBL/GenBank/DDBJ whole genome shotgun (WGS) entry which is preliminary data.</text>
</comment>
<dbReference type="GO" id="GO:0015031">
    <property type="term" value="P:protein transport"/>
    <property type="evidence" value="ECO:0007669"/>
    <property type="project" value="UniProtKB-UniRule"/>
</dbReference>
<evidence type="ECO:0000313" key="8">
    <source>
        <dbReference type="Proteomes" id="UP000631034"/>
    </source>
</evidence>